<dbReference type="PANTHER" id="PTHR48440:SF1">
    <property type="entry name" value="PAW DOMAIN-CONTAINING PROTEIN"/>
    <property type="match status" value="1"/>
</dbReference>
<name>A0A811NKM0_9POAL</name>
<evidence type="ECO:0000256" key="1">
    <source>
        <dbReference type="ARBA" id="ARBA00009390"/>
    </source>
</evidence>
<dbReference type="InterPro" id="IPR038765">
    <property type="entry name" value="Papain-like_cys_pep_sf"/>
</dbReference>
<evidence type="ECO:0000259" key="4">
    <source>
        <dbReference type="SMART" id="SM00460"/>
    </source>
</evidence>
<dbReference type="Gene3D" id="2.20.25.10">
    <property type="match status" value="1"/>
</dbReference>
<comment type="similarity">
    <text evidence="1">Belongs to the transglutaminase-like superfamily. PNGase family.</text>
</comment>
<evidence type="ECO:0000256" key="2">
    <source>
        <dbReference type="ARBA" id="ARBA00022723"/>
    </source>
</evidence>
<dbReference type="GO" id="GO:0046872">
    <property type="term" value="F:metal ion binding"/>
    <property type="evidence" value="ECO:0007669"/>
    <property type="project" value="UniProtKB-KW"/>
</dbReference>
<dbReference type="Gene3D" id="2.60.120.260">
    <property type="entry name" value="Galactose-binding domain-like"/>
    <property type="match status" value="1"/>
</dbReference>
<dbReference type="SUPFAM" id="SSF54001">
    <property type="entry name" value="Cysteine proteinases"/>
    <property type="match status" value="1"/>
</dbReference>
<dbReference type="FunFam" id="2.60.120.260:FF:000110">
    <property type="entry name" value="Peptide-N(4)-(N-acetyl-beta-glucosaminyl)asparagine amidase"/>
    <property type="match status" value="1"/>
</dbReference>
<reference evidence="5" key="1">
    <citation type="submission" date="2020-10" db="EMBL/GenBank/DDBJ databases">
        <authorList>
            <person name="Han B."/>
            <person name="Lu T."/>
            <person name="Zhao Q."/>
            <person name="Huang X."/>
            <person name="Zhao Y."/>
        </authorList>
    </citation>
    <scope>NUCLEOTIDE SEQUENCE</scope>
</reference>
<dbReference type="InterPro" id="IPR002931">
    <property type="entry name" value="Transglutaminase-like"/>
</dbReference>
<dbReference type="Gene3D" id="3.10.620.30">
    <property type="match status" value="1"/>
</dbReference>
<dbReference type="AlphaFoldDB" id="A0A811NKM0"/>
<organism evidence="5 6">
    <name type="scientific">Miscanthus lutarioriparius</name>
    <dbReference type="NCBI Taxonomy" id="422564"/>
    <lineage>
        <taxon>Eukaryota</taxon>
        <taxon>Viridiplantae</taxon>
        <taxon>Streptophyta</taxon>
        <taxon>Embryophyta</taxon>
        <taxon>Tracheophyta</taxon>
        <taxon>Spermatophyta</taxon>
        <taxon>Magnoliopsida</taxon>
        <taxon>Liliopsida</taxon>
        <taxon>Poales</taxon>
        <taxon>Poaceae</taxon>
        <taxon>PACMAD clade</taxon>
        <taxon>Panicoideae</taxon>
        <taxon>Andropogonodae</taxon>
        <taxon>Andropogoneae</taxon>
        <taxon>Saccharinae</taxon>
        <taxon>Miscanthus</taxon>
    </lineage>
</organism>
<gene>
    <name evidence="5" type="ORF">NCGR_LOCUS16153</name>
</gene>
<proteinExistence type="inferred from homology"/>
<feature type="domain" description="Transglutaminase-like" evidence="4">
    <location>
        <begin position="257"/>
        <end position="312"/>
    </location>
</feature>
<dbReference type="Proteomes" id="UP000604825">
    <property type="component" value="Unassembled WGS sequence"/>
</dbReference>
<keyword evidence="3" id="KW-0862">Zinc</keyword>
<accession>A0A811NKM0</accession>
<dbReference type="EMBL" id="CAJGYO010000004">
    <property type="protein sequence ID" value="CAD6223758.1"/>
    <property type="molecule type" value="Genomic_DNA"/>
</dbReference>
<evidence type="ECO:0000313" key="5">
    <source>
        <dbReference type="EMBL" id="CAD6223758.1"/>
    </source>
</evidence>
<dbReference type="SMART" id="SM00460">
    <property type="entry name" value="TGc"/>
    <property type="match status" value="1"/>
</dbReference>
<comment type="caution">
    <text evidence="5">The sequence shown here is derived from an EMBL/GenBank/DDBJ whole genome shotgun (WGS) entry which is preliminary data.</text>
</comment>
<evidence type="ECO:0000256" key="3">
    <source>
        <dbReference type="ARBA" id="ARBA00022833"/>
    </source>
</evidence>
<keyword evidence="2" id="KW-0479">Metal-binding</keyword>
<dbReference type="Pfam" id="PF01841">
    <property type="entry name" value="Transglut_core"/>
    <property type="match status" value="1"/>
</dbReference>
<protein>
    <recommendedName>
        <fullName evidence="4">Transglutaminase-like domain-containing protein</fullName>
    </recommendedName>
</protein>
<dbReference type="PANTHER" id="PTHR48440">
    <property type="match status" value="1"/>
</dbReference>
<keyword evidence="6" id="KW-1185">Reference proteome</keyword>
<dbReference type="OrthoDB" id="409136at2759"/>
<dbReference type="FunFam" id="2.20.25.10:FF:000011">
    <property type="entry name" value="peptide-N(4)-(N-acetyl-beta- glucosaminyl)asparagine amidase"/>
    <property type="match status" value="1"/>
</dbReference>
<sequence length="797" mass="89363">MVARRFVVRHGPASGGSVEGEEEEEHEVEYDTEHGLDVLRLQIFSLTAVPPDLQKIVVEADGSVVDDGTDLEAVSERLRLLAIGEEGEDDGAAARAQEKSDEEFARMLQAEEEAFLLQQYSIQNDGGDVFRQRVEPYMHQVLMYEDPVGQEAARKTVPICELEEKALVSLAKEGNFNPSKDEEKHAFLLQLLFWFKQSFRWVNAAPCDSCGRETSNVGMGTPLTSEIKLGASRVEIYRCNHCSSITRFPRYNDPRKLIQTRRGRCGEWANCFTFYCRAFGYDARLILDFTDHVWIECFSNLYGRWMHLDPCEGIYDNPLLYEKGWNKKLDYVIAISKDGVRDVTKRYTRKWHEVLSRRTITSEETAVAVLSSITGKYRTGLSTDALSVIENREKEESEELSKSAYLQVETALSLPGRLSGSVEWRKARSELGQADSLSCSSCPIRKCVDAHVSNIYDALSAFVSHFCDKKIPKERIIEVFDALKTLMLTLKNSNFKSRSATLDQKTHHLFEEIFPSIERLLSAISLKAESAGHQSVTVAGNPIHSSLALPVALDAVNEILSNYKNNTSFTEGNHFPRGNRVCSGSVLASREQLPIGIATAAFDGICSSKWEEPDGAKGCWLIYTMQAGKSCELESYDLMSANDAPERDPMDWVLEGSTDGGSTWNLLDARNSEMFESRFLRKTFTVDKRYKVNAFRSPAVKRITGAMSGVDPRAASGPLTRHPIFFRWPWEWISFHGNGSAASGVLLVVVLGLPHWLASVLCSSLGYLLESHHSSQTHSKQESPATRNLMLHDSFHL</sequence>
<evidence type="ECO:0000313" key="6">
    <source>
        <dbReference type="Proteomes" id="UP000604825"/>
    </source>
</evidence>